<dbReference type="InterPro" id="IPR011051">
    <property type="entry name" value="RmlC_Cupin_sf"/>
</dbReference>
<evidence type="ECO:0000313" key="7">
    <source>
        <dbReference type="EMBL" id="MFC7182180.1"/>
    </source>
</evidence>
<dbReference type="Pfam" id="PF05995">
    <property type="entry name" value="CDO_I"/>
    <property type="match status" value="1"/>
</dbReference>
<name>A0ABW2FYA2_9ACTN</name>
<comment type="similarity">
    <text evidence="1">Belongs to the cysteine dioxygenase family.</text>
</comment>
<keyword evidence="2" id="KW-0479">Metal-binding</keyword>
<evidence type="ECO:0000256" key="3">
    <source>
        <dbReference type="ARBA" id="ARBA00022964"/>
    </source>
</evidence>
<evidence type="ECO:0000256" key="1">
    <source>
        <dbReference type="ARBA" id="ARBA00006622"/>
    </source>
</evidence>
<proteinExistence type="inferred from homology"/>
<keyword evidence="4" id="KW-0560">Oxidoreductase</keyword>
<evidence type="ECO:0000256" key="4">
    <source>
        <dbReference type="ARBA" id="ARBA00023002"/>
    </source>
</evidence>
<protein>
    <submittedName>
        <fullName evidence="7">Cysteine dioxygenase family protein</fullName>
    </submittedName>
</protein>
<reference evidence="8" key="1">
    <citation type="journal article" date="2019" name="Int. J. Syst. Evol. Microbiol.">
        <title>The Global Catalogue of Microorganisms (GCM) 10K type strain sequencing project: providing services to taxonomists for standard genome sequencing and annotation.</title>
        <authorList>
            <consortium name="The Broad Institute Genomics Platform"/>
            <consortium name="The Broad Institute Genome Sequencing Center for Infectious Disease"/>
            <person name="Wu L."/>
            <person name="Ma J."/>
        </authorList>
    </citation>
    <scope>NUCLEOTIDE SEQUENCE [LARGE SCALE GENOMIC DNA]</scope>
    <source>
        <strain evidence="8">CGMCC 1.12859</strain>
    </source>
</reference>
<keyword evidence="5" id="KW-0408">Iron</keyword>
<accession>A0ABW2FYA2</accession>
<dbReference type="Proteomes" id="UP001596435">
    <property type="component" value="Unassembled WGS sequence"/>
</dbReference>
<dbReference type="Gene3D" id="2.60.120.10">
    <property type="entry name" value="Jelly Rolls"/>
    <property type="match status" value="1"/>
</dbReference>
<feature type="region of interest" description="Disordered" evidence="6">
    <location>
        <begin position="1"/>
        <end position="20"/>
    </location>
</feature>
<keyword evidence="3 7" id="KW-0223">Dioxygenase</keyword>
<dbReference type="InterPro" id="IPR014710">
    <property type="entry name" value="RmlC-like_jellyroll"/>
</dbReference>
<feature type="compositionally biased region" description="Low complexity" evidence="6">
    <location>
        <begin position="1"/>
        <end position="17"/>
    </location>
</feature>
<dbReference type="InterPro" id="IPR010300">
    <property type="entry name" value="CDO_1"/>
</dbReference>
<evidence type="ECO:0000256" key="5">
    <source>
        <dbReference type="ARBA" id="ARBA00023004"/>
    </source>
</evidence>
<dbReference type="EMBL" id="JBHTAJ010000042">
    <property type="protein sequence ID" value="MFC7182180.1"/>
    <property type="molecule type" value="Genomic_DNA"/>
</dbReference>
<dbReference type="PANTHER" id="PTHR12918">
    <property type="entry name" value="CYSTEINE DIOXYGENASE"/>
    <property type="match status" value="1"/>
</dbReference>
<organism evidence="7 8">
    <name type="scientific">Kitasatospora paranensis</name>
    <dbReference type="NCBI Taxonomy" id="258053"/>
    <lineage>
        <taxon>Bacteria</taxon>
        <taxon>Bacillati</taxon>
        <taxon>Actinomycetota</taxon>
        <taxon>Actinomycetes</taxon>
        <taxon>Kitasatosporales</taxon>
        <taxon>Streptomycetaceae</taxon>
        <taxon>Kitasatospora</taxon>
    </lineage>
</organism>
<keyword evidence="8" id="KW-1185">Reference proteome</keyword>
<evidence type="ECO:0000313" key="8">
    <source>
        <dbReference type="Proteomes" id="UP001596435"/>
    </source>
</evidence>
<evidence type="ECO:0000256" key="2">
    <source>
        <dbReference type="ARBA" id="ARBA00022723"/>
    </source>
</evidence>
<dbReference type="SUPFAM" id="SSF51182">
    <property type="entry name" value="RmlC-like cupins"/>
    <property type="match status" value="1"/>
</dbReference>
<dbReference type="RefSeq" id="WP_345708055.1">
    <property type="nucleotide sequence ID" value="NZ_BAABKV010000001.1"/>
</dbReference>
<dbReference type="PANTHER" id="PTHR12918:SF1">
    <property type="entry name" value="CYSTEINE DIOXYGENASE TYPE 1"/>
    <property type="match status" value="1"/>
</dbReference>
<gene>
    <name evidence="7" type="ORF">ACFQMG_21785</name>
</gene>
<comment type="caution">
    <text evidence="7">The sequence shown here is derived from an EMBL/GenBank/DDBJ whole genome shotgun (WGS) entry which is preliminary data.</text>
</comment>
<evidence type="ECO:0000256" key="6">
    <source>
        <dbReference type="SAM" id="MobiDB-lite"/>
    </source>
</evidence>
<dbReference type="GO" id="GO:0051213">
    <property type="term" value="F:dioxygenase activity"/>
    <property type="evidence" value="ECO:0007669"/>
    <property type="project" value="UniProtKB-KW"/>
</dbReference>
<sequence>MSLDLAVPAADPAATDTSRPLSPNALRAIVRAAAERPEEWIHRVRLATGDRWYERLSVAEDHEVWLISWLPGQSTGFHDHGGSRGAFAVALGELEELSLGGPDHGLLVRRLPSGSERSFGADYLHDVRNTSTGPAVTIHAYSPPLSEMSRYELRAKGLVRTAVEGPEQW</sequence>
<dbReference type="CDD" id="cd10548">
    <property type="entry name" value="cupin_CDO"/>
    <property type="match status" value="1"/>
</dbReference>